<evidence type="ECO:0000313" key="3">
    <source>
        <dbReference type="Proteomes" id="UP001529085"/>
    </source>
</evidence>
<reference evidence="2 3" key="1">
    <citation type="submission" date="2023-03" db="EMBL/GenBank/DDBJ databases">
        <title>Strain YYF002 represents a novel species in the genus Winogradskyella isolated from seawater.</title>
        <authorList>
            <person name="Fu Z.-Y."/>
        </authorList>
    </citation>
    <scope>NUCLEOTIDE SEQUENCE [LARGE SCALE GENOMIC DNA]</scope>
    <source>
        <strain evidence="2 3">YYF002</strain>
    </source>
</reference>
<dbReference type="InterPro" id="IPR003409">
    <property type="entry name" value="MORN"/>
</dbReference>
<keyword evidence="1" id="KW-0677">Repeat</keyword>
<dbReference type="PANTHER" id="PTHR23084">
    <property type="entry name" value="PHOSPHATIDYLINOSITOL-4-PHOSPHATE 5-KINASE RELATED"/>
    <property type="match status" value="1"/>
</dbReference>
<dbReference type="Gene3D" id="2.20.110.10">
    <property type="entry name" value="Histone H3 K4-specific methyltransferase SET7/9 N-terminal domain"/>
    <property type="match status" value="1"/>
</dbReference>
<keyword evidence="3" id="KW-1185">Reference proteome</keyword>
<dbReference type="PANTHER" id="PTHR23084:SF263">
    <property type="entry name" value="MORN REPEAT-CONTAINING PROTEIN 1"/>
    <property type="match status" value="1"/>
</dbReference>
<evidence type="ECO:0008006" key="4">
    <source>
        <dbReference type="Google" id="ProtNLM"/>
    </source>
</evidence>
<dbReference type="RefSeq" id="WP_278004838.1">
    <property type="nucleotide sequence ID" value="NZ_JARSBN010000003.1"/>
</dbReference>
<accession>A0ABT6G007</accession>
<dbReference type="Pfam" id="PF02493">
    <property type="entry name" value="MORN"/>
    <property type="match status" value="2"/>
</dbReference>
<comment type="caution">
    <text evidence="2">The sequence shown here is derived from an EMBL/GenBank/DDBJ whole genome shotgun (WGS) entry which is preliminary data.</text>
</comment>
<dbReference type="SUPFAM" id="SSF82185">
    <property type="entry name" value="Histone H3 K4-specific methyltransferase SET7/9 N-terminal domain"/>
    <property type="match status" value="1"/>
</dbReference>
<proteinExistence type="predicted"/>
<sequence>MKKIILTIVLGLSFATNLYSQKAYDDLYINNEELQSLKNEIDAVRSAIVYNNSIYEPNNKLRKTLSKIINRYRSYLWEGGANQAFFNAALHRGPYLDEVLEMYENARKVLHKLHDTNTYLGNLFVRDVDKAWHYNMAKDYFNEAILYYKDVNRNLKNVKDYYISSILKKNEYKTEEPQNGKGFSGDKEFITATFFYQGEFKDGKKHGYGVYKQIFNSNRKFECDMYVGFYENGEEHGQGTYIWVSGTKFVGEWREGEMYNGTAYDNRGARICDYRNGIRQ</sequence>
<evidence type="ECO:0000256" key="1">
    <source>
        <dbReference type="ARBA" id="ARBA00022737"/>
    </source>
</evidence>
<organism evidence="2 3">
    <name type="scientific">Winogradskyella marincola</name>
    <dbReference type="NCBI Taxonomy" id="3037795"/>
    <lineage>
        <taxon>Bacteria</taxon>
        <taxon>Pseudomonadati</taxon>
        <taxon>Bacteroidota</taxon>
        <taxon>Flavobacteriia</taxon>
        <taxon>Flavobacteriales</taxon>
        <taxon>Flavobacteriaceae</taxon>
        <taxon>Winogradskyella</taxon>
    </lineage>
</organism>
<dbReference type="EMBL" id="JARSBN010000003">
    <property type="protein sequence ID" value="MDG4715378.1"/>
    <property type="molecule type" value="Genomic_DNA"/>
</dbReference>
<gene>
    <name evidence="2" type="ORF">P7122_05815</name>
</gene>
<protein>
    <recommendedName>
        <fullName evidence="4">MORN repeat protein</fullName>
    </recommendedName>
</protein>
<evidence type="ECO:0000313" key="2">
    <source>
        <dbReference type="EMBL" id="MDG4715378.1"/>
    </source>
</evidence>
<dbReference type="SMART" id="SM00698">
    <property type="entry name" value="MORN"/>
    <property type="match status" value="2"/>
</dbReference>
<dbReference type="Proteomes" id="UP001529085">
    <property type="component" value="Unassembled WGS sequence"/>
</dbReference>
<name>A0ABT6G007_9FLAO</name>